<keyword evidence="4" id="KW-1185">Reference proteome</keyword>
<keyword evidence="2" id="KW-0472">Membrane</keyword>
<dbReference type="AlphaFoldDB" id="A0A9X0CP75"/>
<evidence type="ECO:0000313" key="4">
    <source>
        <dbReference type="Proteomes" id="UP001163046"/>
    </source>
</evidence>
<dbReference type="InterPro" id="IPR050910">
    <property type="entry name" value="JMJD6_ArgDemeth/LysHydrox"/>
</dbReference>
<accession>A0A9X0CP75</accession>
<dbReference type="PANTHER" id="PTHR12480">
    <property type="entry name" value="ARGININE DEMETHYLASE AND LYSYL-HYDROXYLASE JMJD"/>
    <property type="match status" value="1"/>
</dbReference>
<dbReference type="SUPFAM" id="SSF51197">
    <property type="entry name" value="Clavaminate synthase-like"/>
    <property type="match status" value="1"/>
</dbReference>
<dbReference type="OrthoDB" id="203487at2759"/>
<dbReference type="EMBL" id="MU826861">
    <property type="protein sequence ID" value="KAJ7370590.1"/>
    <property type="molecule type" value="Genomic_DNA"/>
</dbReference>
<keyword evidence="2" id="KW-0812">Transmembrane</keyword>
<gene>
    <name evidence="3" type="ORF">OS493_031326</name>
</gene>
<comment type="caution">
    <text evidence="3">The sequence shown here is derived from an EMBL/GenBank/DDBJ whole genome shotgun (WGS) entry which is preliminary data.</text>
</comment>
<feature type="compositionally biased region" description="Low complexity" evidence="1">
    <location>
        <begin position="27"/>
        <end position="36"/>
    </location>
</feature>
<dbReference type="GO" id="GO:0000987">
    <property type="term" value="F:cis-regulatory region sequence-specific DNA binding"/>
    <property type="evidence" value="ECO:0007669"/>
    <property type="project" value="TreeGrafter"/>
</dbReference>
<protein>
    <submittedName>
        <fullName evidence="3">Uncharacterized protein</fullName>
    </submittedName>
</protein>
<feature type="compositionally biased region" description="Basic residues" evidence="1">
    <location>
        <begin position="1"/>
        <end position="15"/>
    </location>
</feature>
<reference evidence="3" key="1">
    <citation type="submission" date="2023-01" db="EMBL/GenBank/DDBJ databases">
        <title>Genome assembly of the deep-sea coral Lophelia pertusa.</title>
        <authorList>
            <person name="Herrera S."/>
            <person name="Cordes E."/>
        </authorList>
    </citation>
    <scope>NUCLEOTIDE SEQUENCE</scope>
    <source>
        <strain evidence="3">USNM1676648</strain>
        <tissue evidence="3">Polyp</tissue>
    </source>
</reference>
<keyword evidence="2" id="KW-1133">Transmembrane helix</keyword>
<sequence length="309" mass="35697">MAKGTTVRHREKKKYSSSSHVAETKISDNSSSSDVSPNHRLINENLRDQNLWRYCIFAIILSVGSISLFCLKDSELFSRTWSSIKARTFYKVEDVELPCSYGDDFAVDHRANLSLEEFVRCYDAKRPVVITDVVRNWKAMNWSKSFLVSNYGDKRVSMKAAEVYLKEDFFQLLPKEIRPWNAMLLWGTAHSRSSLHIDPYNWTGTNAVLSGKKMWKDGFHQAYNPVETMAISSQVMNSQNYKLVLEEIYKAGEVDPKKLPRKFDSLSAREQIDAVVKIIPKNVINKGKRVTEDILNQLKWEGNDKRRNK</sequence>
<dbReference type="Proteomes" id="UP001163046">
    <property type="component" value="Unassembled WGS sequence"/>
</dbReference>
<dbReference type="PANTHER" id="PTHR12480:SF21">
    <property type="entry name" value="JMJC DOMAIN-CONTAINING PROTEIN 8"/>
    <property type="match status" value="1"/>
</dbReference>
<feature type="transmembrane region" description="Helical" evidence="2">
    <location>
        <begin position="51"/>
        <end position="71"/>
    </location>
</feature>
<feature type="region of interest" description="Disordered" evidence="1">
    <location>
        <begin position="1"/>
        <end position="38"/>
    </location>
</feature>
<proteinExistence type="predicted"/>
<dbReference type="Gene3D" id="2.60.120.650">
    <property type="entry name" value="Cupin"/>
    <property type="match status" value="2"/>
</dbReference>
<evidence type="ECO:0000256" key="1">
    <source>
        <dbReference type="SAM" id="MobiDB-lite"/>
    </source>
</evidence>
<evidence type="ECO:0000256" key="2">
    <source>
        <dbReference type="SAM" id="Phobius"/>
    </source>
</evidence>
<evidence type="ECO:0000313" key="3">
    <source>
        <dbReference type="EMBL" id="KAJ7370590.1"/>
    </source>
</evidence>
<organism evidence="3 4">
    <name type="scientific">Desmophyllum pertusum</name>
    <dbReference type="NCBI Taxonomy" id="174260"/>
    <lineage>
        <taxon>Eukaryota</taxon>
        <taxon>Metazoa</taxon>
        <taxon>Cnidaria</taxon>
        <taxon>Anthozoa</taxon>
        <taxon>Hexacorallia</taxon>
        <taxon>Scleractinia</taxon>
        <taxon>Caryophylliina</taxon>
        <taxon>Caryophylliidae</taxon>
        <taxon>Desmophyllum</taxon>
    </lineage>
</organism>
<name>A0A9X0CP75_9CNID</name>
<dbReference type="GO" id="GO:0005634">
    <property type="term" value="C:nucleus"/>
    <property type="evidence" value="ECO:0007669"/>
    <property type="project" value="TreeGrafter"/>
</dbReference>